<feature type="domain" description="bAvd-like" evidence="1">
    <location>
        <begin position="13"/>
        <end position="112"/>
    </location>
</feature>
<dbReference type="InterPro" id="IPR055360">
    <property type="entry name" value="bAvd"/>
</dbReference>
<dbReference type="Pfam" id="PF22296">
    <property type="entry name" value="bAvd"/>
    <property type="match status" value="1"/>
</dbReference>
<evidence type="ECO:0000313" key="2">
    <source>
        <dbReference type="EMBL" id="RDE50767.1"/>
    </source>
</evidence>
<dbReference type="SUPFAM" id="SSF158446">
    <property type="entry name" value="IVS-encoded protein-like"/>
    <property type="match status" value="1"/>
</dbReference>
<gene>
    <name evidence="2" type="primary">avd</name>
    <name evidence="2" type="ORF">DVS81_09675</name>
</gene>
<dbReference type="NCBIfam" id="NF033474">
    <property type="entry name" value="DivGenRetAVD"/>
    <property type="match status" value="1"/>
</dbReference>
<comment type="caution">
    <text evidence="2">The sequence shown here is derived from an EMBL/GenBank/DDBJ whole genome shotgun (WGS) entry which is preliminary data.</text>
</comment>
<evidence type="ECO:0000313" key="3">
    <source>
        <dbReference type="Proteomes" id="UP000253831"/>
    </source>
</evidence>
<dbReference type="EMBL" id="QPGA01000015">
    <property type="protein sequence ID" value="RDE50767.1"/>
    <property type="molecule type" value="Genomic_DNA"/>
</dbReference>
<dbReference type="InterPro" id="IPR036583">
    <property type="entry name" value="23S_rRNA_IVS_sf"/>
</dbReference>
<dbReference type="Gene3D" id="1.20.1440.60">
    <property type="entry name" value="23S rRNA-intervening sequence"/>
    <property type="match status" value="1"/>
</dbReference>
<organism evidence="2 3">
    <name type="scientific">Candidatus Accumulibacter meliphilus</name>
    <dbReference type="NCBI Taxonomy" id="2211374"/>
    <lineage>
        <taxon>Bacteria</taxon>
        <taxon>Pseudomonadati</taxon>
        <taxon>Pseudomonadota</taxon>
        <taxon>Betaproteobacteria</taxon>
        <taxon>Candidatus Accumulibacter</taxon>
    </lineage>
</organism>
<reference evidence="2 3" key="1">
    <citation type="submission" date="2018-05" db="EMBL/GenBank/DDBJ databases">
        <title>Integrated omic analyses show evidence that a Ca. Accumulibacter phosphatis strain performs denitrification under micro-aerobic conditions.</title>
        <authorList>
            <person name="Camejo P.Y."/>
            <person name="Katherine M.D."/>
            <person name="Daniel N.R."/>
        </authorList>
    </citation>
    <scope>NUCLEOTIDE SEQUENCE [LARGE SCALE GENOMIC DNA]</scope>
    <source>
        <strain evidence="2">UW-LDO-IC</strain>
    </source>
</reference>
<sequence length="125" mass="14059">MNRPQGRGATALEKHYGFLLWLLPTVEQFPRGQKFLLGDRLQTAALTVLECLIDATYSRRPESALAKANLELEKLRVLFRLAHDLHHVDGRRYEFAARSLDEVGRLVGGWRRALQAQSGHGDGAP</sequence>
<dbReference type="CDD" id="cd16376">
    <property type="entry name" value="Avd_like"/>
    <property type="match status" value="1"/>
</dbReference>
<protein>
    <submittedName>
        <fullName evidence="2">Diversity-generating retroelement protein Avd</fullName>
    </submittedName>
</protein>
<accession>A0A369XRC4</accession>
<dbReference type="Proteomes" id="UP000253831">
    <property type="component" value="Unassembled WGS sequence"/>
</dbReference>
<dbReference type="AlphaFoldDB" id="A0A369XRC4"/>
<name>A0A369XRC4_9PROT</name>
<proteinExistence type="predicted"/>
<evidence type="ECO:0000259" key="1">
    <source>
        <dbReference type="Pfam" id="PF22296"/>
    </source>
</evidence>